<evidence type="ECO:0000259" key="2">
    <source>
        <dbReference type="PROSITE" id="PS51208"/>
    </source>
</evidence>
<protein>
    <submittedName>
        <fullName evidence="3">Autotransporter outer membrane beta-barrel domain-containing protein</fullName>
    </submittedName>
</protein>
<keyword evidence="1" id="KW-0843">Virulence</keyword>
<dbReference type="InterPro" id="IPR006315">
    <property type="entry name" value="OM_autotransptr_brl_dom"/>
</dbReference>
<evidence type="ECO:0000256" key="1">
    <source>
        <dbReference type="ARBA" id="ARBA00023026"/>
    </source>
</evidence>
<dbReference type="InterPro" id="IPR036709">
    <property type="entry name" value="Autotransporte_beta_dom_sf"/>
</dbReference>
<dbReference type="SUPFAM" id="SSF103515">
    <property type="entry name" value="Autotransporter"/>
    <property type="match status" value="1"/>
</dbReference>
<organism evidence="3 4">
    <name type="scientific">Glaesserella parasuis</name>
    <name type="common">Haemophilus parasuis</name>
    <dbReference type="NCBI Taxonomy" id="738"/>
    <lineage>
        <taxon>Bacteria</taxon>
        <taxon>Pseudomonadati</taxon>
        <taxon>Pseudomonadota</taxon>
        <taxon>Gammaproteobacteria</taxon>
        <taxon>Pasteurellales</taxon>
        <taxon>Pasteurellaceae</taxon>
        <taxon>Glaesserella</taxon>
    </lineage>
</organism>
<dbReference type="PANTHER" id="PTHR35037:SF3">
    <property type="entry name" value="C-TERMINAL REGION OF AIDA-LIKE PROTEIN"/>
    <property type="match status" value="1"/>
</dbReference>
<dbReference type="Gene3D" id="2.40.128.130">
    <property type="entry name" value="Autotransporter beta-domain"/>
    <property type="match status" value="1"/>
</dbReference>
<sequence length="1036" mass="108854">MNKIFKSKWNVNTQSYVACSELTRNAGKITTSISILAAALATSLPSTSHAVTCVAKPNGTYDVGFGGADTRCDTIPDSTVTVTENYPWFVLTRTDLRTTLNIGNINYTATGGKGPTIIGNQYALGSNGAKINVGNITAILEGTEGPDAIGSHSGVDITAQDVSIVSTMGTGYTGGNSSGGVAAYGILAGSSNDSGESNANLNGTFTTITINNLTLDQTTKGGKVLPVLNSGLRAIQAGSYGSNNGTSGKIVINEQLNMHLKGERIEGIYVSGSATSATGEKAISTVELNNSNIIAETSAGGNATESAVIKIGKTRDIKTGEGLVVSKGTLNIDSSNLRGGSAIKLYASGSEFKADGNNSATNILTRGSAIEISPRDWQNPTSAADGIKVSMKNANLNTTSNTASLIKVYENQTNTQINISGDDSILTAAQNGWLLEVGASDGGSTSTVAGSTTANFTGGKYFGLTTLSDATRANPSSLTINLDGANTKWYLKEKGATTQATFTTLNIANGATVDATGAFTPASKTINLFNGKTMNVADNANITETALTANKTFTLKGAVNNNGGVLNLANTEATDIPAFINTLKIDGNYAASGNALVRMNTGWNAPGSINGDDSISDVLHITGTASGVTRVKAIGKDGTEDIINGSIQQIAASELNTVPVIRVDSNNDGSSFIGTARTSGAGMAVLTSRDNAGVREYYWTIHSRTGVVYDPVVPGYALAGKTGLELGYTQLGTLHERRGENQTLAWDNCGTCGEKAKGPSWGRIFGKHLEVAGKTRLGAKHNIWGFQLGHDFAVSRTQEGGHRLTGAYIGYATTKTKYSDIFHTDVSTGQGKQQGWNLGITHTRYAPNGAYVDLVGQVGFLNNKFNANNGVEAKQKGTALSLSAEVGRPYALREHKANEGVWLMEPQAQLIYQGLKLKAFDDGVKQVAGGTHHGLRGRVGVRFAYNTQTAENNYRTNSFYVIANILQDFKNGKEVQIGQDLIKETQAKTWAELGLGGQLPVGKQSYVYADTRYERNLGGAKREGYRGTVGFKYTWK</sequence>
<dbReference type="SMART" id="SM00869">
    <property type="entry name" value="Autotransporter"/>
    <property type="match status" value="1"/>
</dbReference>
<dbReference type="InterPro" id="IPR024973">
    <property type="entry name" value="ESPR"/>
</dbReference>
<dbReference type="Proteomes" id="UP001148834">
    <property type="component" value="Unassembled WGS sequence"/>
</dbReference>
<dbReference type="InterPro" id="IPR011050">
    <property type="entry name" value="Pectin_lyase_fold/virulence"/>
</dbReference>
<dbReference type="NCBIfam" id="TIGR01414">
    <property type="entry name" value="autotrans_barl"/>
    <property type="match status" value="1"/>
</dbReference>
<dbReference type="InterPro" id="IPR005546">
    <property type="entry name" value="Autotransporte_beta"/>
</dbReference>
<dbReference type="Gene3D" id="2.160.20.20">
    <property type="match status" value="1"/>
</dbReference>
<dbReference type="InterPro" id="IPR051551">
    <property type="entry name" value="Autotransporter_adhesion"/>
</dbReference>
<reference evidence="3" key="1">
    <citation type="submission" date="2022-09" db="EMBL/GenBank/DDBJ databases">
        <title>Molecular characterization of Glaesserella parasuis strains circulating in commercial swine farms using whole-genome sequencing.</title>
        <authorList>
            <person name="Mugabi R."/>
            <person name="Clavijo M."/>
            <person name="Li G."/>
        </authorList>
    </citation>
    <scope>NUCLEOTIDE SEQUENCE</scope>
    <source>
        <strain evidence="3">0435-53</strain>
    </source>
</reference>
<evidence type="ECO:0000313" key="3">
    <source>
        <dbReference type="EMBL" id="MDD2167939.1"/>
    </source>
</evidence>
<dbReference type="SUPFAM" id="SSF51126">
    <property type="entry name" value="Pectin lyase-like"/>
    <property type="match status" value="1"/>
</dbReference>
<dbReference type="EMBL" id="JAODIR010000018">
    <property type="protein sequence ID" value="MDD2167939.1"/>
    <property type="molecule type" value="Genomic_DNA"/>
</dbReference>
<dbReference type="Pfam" id="PF13018">
    <property type="entry name" value="ESPR"/>
    <property type="match status" value="1"/>
</dbReference>
<gene>
    <name evidence="3" type="ORF">N5925_04800</name>
</gene>
<dbReference type="PANTHER" id="PTHR35037">
    <property type="entry name" value="C-TERMINAL REGION OF AIDA-LIKE PROTEIN"/>
    <property type="match status" value="1"/>
</dbReference>
<dbReference type="InterPro" id="IPR012332">
    <property type="entry name" value="Autotransporter_pectin_lyase_C"/>
</dbReference>
<comment type="caution">
    <text evidence="3">The sequence shown here is derived from an EMBL/GenBank/DDBJ whole genome shotgun (WGS) entry which is preliminary data.</text>
</comment>
<feature type="domain" description="Autotransporter" evidence="2">
    <location>
        <begin position="753"/>
        <end position="1035"/>
    </location>
</feature>
<name>A0AA42EFE3_GLAPU</name>
<evidence type="ECO:0000313" key="4">
    <source>
        <dbReference type="Proteomes" id="UP001148834"/>
    </source>
</evidence>
<proteinExistence type="predicted"/>
<accession>A0AA42EFE3</accession>
<dbReference type="Pfam" id="PF03797">
    <property type="entry name" value="Autotransporter"/>
    <property type="match status" value="1"/>
</dbReference>
<dbReference type="PROSITE" id="PS51208">
    <property type="entry name" value="AUTOTRANSPORTER"/>
    <property type="match status" value="1"/>
</dbReference>
<dbReference type="AlphaFoldDB" id="A0AA42EFE3"/>
<dbReference type="GO" id="GO:0019867">
    <property type="term" value="C:outer membrane"/>
    <property type="evidence" value="ECO:0007669"/>
    <property type="project" value="InterPro"/>
</dbReference>